<dbReference type="AlphaFoldDB" id="A0A0P0V607"/>
<sequence>MSSPPCSAAVRSPWTPPHHSIRHGPAPRPPCPVAAFFADLQTSRRPPDALVLSTRTTSSPPGPLILGPSSSTSYAPSRSRRRRRRRGRR</sequence>
<dbReference type="EMBL" id="AP014957">
    <property type="protein sequence ID" value="BAS73461.1"/>
    <property type="molecule type" value="Genomic_DNA"/>
</dbReference>
<accession>A0A0P0V607</accession>
<feature type="compositionally biased region" description="Basic residues" evidence="1">
    <location>
        <begin position="78"/>
        <end position="89"/>
    </location>
</feature>
<dbReference type="InParanoid" id="A0A0P0V607"/>
<evidence type="ECO:0000313" key="3">
    <source>
        <dbReference type="Proteomes" id="UP000059680"/>
    </source>
</evidence>
<dbReference type="Gramene" id="Os01t0652450-00">
    <property type="protein sequence ID" value="Os01t0652450-00"/>
    <property type="gene ID" value="Os01g0652450"/>
</dbReference>
<organism evidence="2 3">
    <name type="scientific">Oryza sativa subsp. japonica</name>
    <name type="common">Rice</name>
    <dbReference type="NCBI Taxonomy" id="39947"/>
    <lineage>
        <taxon>Eukaryota</taxon>
        <taxon>Viridiplantae</taxon>
        <taxon>Streptophyta</taxon>
        <taxon>Embryophyta</taxon>
        <taxon>Tracheophyta</taxon>
        <taxon>Spermatophyta</taxon>
        <taxon>Magnoliopsida</taxon>
        <taxon>Liliopsida</taxon>
        <taxon>Poales</taxon>
        <taxon>Poaceae</taxon>
        <taxon>BOP clade</taxon>
        <taxon>Oryzoideae</taxon>
        <taxon>Oryzeae</taxon>
        <taxon>Oryzinae</taxon>
        <taxon>Oryza</taxon>
        <taxon>Oryza sativa</taxon>
    </lineage>
</organism>
<name>A0A0P0V607_ORYSJ</name>
<gene>
    <name evidence="2" type="ordered locus">Os01g0652450</name>
    <name evidence="2" type="ORF">OSNPB_010652450</name>
</gene>
<evidence type="ECO:0000256" key="1">
    <source>
        <dbReference type="SAM" id="MobiDB-lite"/>
    </source>
</evidence>
<reference evidence="3" key="1">
    <citation type="journal article" date="2005" name="Nature">
        <title>The map-based sequence of the rice genome.</title>
        <authorList>
            <consortium name="International rice genome sequencing project (IRGSP)"/>
            <person name="Matsumoto T."/>
            <person name="Wu J."/>
            <person name="Kanamori H."/>
            <person name="Katayose Y."/>
            <person name="Fujisawa M."/>
            <person name="Namiki N."/>
            <person name="Mizuno H."/>
            <person name="Yamamoto K."/>
            <person name="Antonio B.A."/>
            <person name="Baba T."/>
            <person name="Sakata K."/>
            <person name="Nagamura Y."/>
            <person name="Aoki H."/>
            <person name="Arikawa K."/>
            <person name="Arita K."/>
            <person name="Bito T."/>
            <person name="Chiden Y."/>
            <person name="Fujitsuka N."/>
            <person name="Fukunaka R."/>
            <person name="Hamada M."/>
            <person name="Harada C."/>
            <person name="Hayashi A."/>
            <person name="Hijishita S."/>
            <person name="Honda M."/>
            <person name="Hosokawa S."/>
            <person name="Ichikawa Y."/>
            <person name="Idonuma A."/>
            <person name="Iijima M."/>
            <person name="Ikeda M."/>
            <person name="Ikeno M."/>
            <person name="Ito K."/>
            <person name="Ito S."/>
            <person name="Ito T."/>
            <person name="Ito Y."/>
            <person name="Ito Y."/>
            <person name="Iwabuchi A."/>
            <person name="Kamiya K."/>
            <person name="Karasawa W."/>
            <person name="Kurita K."/>
            <person name="Katagiri S."/>
            <person name="Kikuta A."/>
            <person name="Kobayashi H."/>
            <person name="Kobayashi N."/>
            <person name="Machita K."/>
            <person name="Maehara T."/>
            <person name="Masukawa M."/>
            <person name="Mizubayashi T."/>
            <person name="Mukai Y."/>
            <person name="Nagasaki H."/>
            <person name="Nagata Y."/>
            <person name="Naito S."/>
            <person name="Nakashima M."/>
            <person name="Nakama Y."/>
            <person name="Nakamichi Y."/>
            <person name="Nakamura M."/>
            <person name="Meguro A."/>
            <person name="Negishi M."/>
            <person name="Ohta I."/>
            <person name="Ohta T."/>
            <person name="Okamoto M."/>
            <person name="Ono N."/>
            <person name="Saji S."/>
            <person name="Sakaguchi M."/>
            <person name="Sakai K."/>
            <person name="Shibata M."/>
            <person name="Shimokawa T."/>
            <person name="Song J."/>
            <person name="Takazaki Y."/>
            <person name="Terasawa K."/>
            <person name="Tsugane M."/>
            <person name="Tsuji K."/>
            <person name="Ueda S."/>
            <person name="Waki K."/>
            <person name="Yamagata H."/>
            <person name="Yamamoto M."/>
            <person name="Yamamoto S."/>
            <person name="Yamane H."/>
            <person name="Yoshiki S."/>
            <person name="Yoshihara R."/>
            <person name="Yukawa K."/>
            <person name="Zhong H."/>
            <person name="Yano M."/>
            <person name="Yuan Q."/>
            <person name="Ouyang S."/>
            <person name="Liu J."/>
            <person name="Jones K.M."/>
            <person name="Gansberger K."/>
            <person name="Moffat K."/>
            <person name="Hill J."/>
            <person name="Bera J."/>
            <person name="Fadrosh D."/>
            <person name="Jin S."/>
            <person name="Johri S."/>
            <person name="Kim M."/>
            <person name="Overton L."/>
            <person name="Reardon M."/>
            <person name="Tsitrin T."/>
            <person name="Vuong H."/>
            <person name="Weaver B."/>
            <person name="Ciecko A."/>
            <person name="Tallon L."/>
            <person name="Jackson J."/>
            <person name="Pai G."/>
            <person name="Aken S.V."/>
            <person name="Utterback T."/>
            <person name="Reidmuller S."/>
            <person name="Feldblyum T."/>
            <person name="Hsiao J."/>
            <person name="Zismann V."/>
            <person name="Iobst S."/>
            <person name="de Vazeille A.R."/>
            <person name="Buell C.R."/>
            <person name="Ying K."/>
            <person name="Li Y."/>
            <person name="Lu T."/>
            <person name="Huang Y."/>
            <person name="Zhao Q."/>
            <person name="Feng Q."/>
            <person name="Zhang L."/>
            <person name="Zhu J."/>
            <person name="Weng Q."/>
            <person name="Mu J."/>
            <person name="Lu Y."/>
            <person name="Fan D."/>
            <person name="Liu Y."/>
            <person name="Guan J."/>
            <person name="Zhang Y."/>
            <person name="Yu S."/>
            <person name="Liu X."/>
            <person name="Zhang Y."/>
            <person name="Hong G."/>
            <person name="Han B."/>
            <person name="Choisne N."/>
            <person name="Demange N."/>
            <person name="Orjeda G."/>
            <person name="Samain S."/>
            <person name="Cattolico L."/>
            <person name="Pelletier E."/>
            <person name="Couloux A."/>
            <person name="Segurens B."/>
            <person name="Wincker P."/>
            <person name="D'Hont A."/>
            <person name="Scarpelli C."/>
            <person name="Weissenbach J."/>
            <person name="Salanoubat M."/>
            <person name="Quetier F."/>
            <person name="Yu Y."/>
            <person name="Kim H.R."/>
            <person name="Rambo T."/>
            <person name="Currie J."/>
            <person name="Collura K."/>
            <person name="Luo M."/>
            <person name="Yang T."/>
            <person name="Ammiraju J.S.S."/>
            <person name="Engler F."/>
            <person name="Soderlund C."/>
            <person name="Wing R.A."/>
            <person name="Palmer L.E."/>
            <person name="de la Bastide M."/>
            <person name="Spiegel L."/>
            <person name="Nascimento L."/>
            <person name="Zutavern T."/>
            <person name="O'Shaughnessy A."/>
            <person name="Dike S."/>
            <person name="Dedhia N."/>
            <person name="Preston R."/>
            <person name="Balija V."/>
            <person name="McCombie W.R."/>
            <person name="Chow T."/>
            <person name="Chen H."/>
            <person name="Chung M."/>
            <person name="Chen C."/>
            <person name="Shaw J."/>
            <person name="Wu H."/>
            <person name="Hsiao K."/>
            <person name="Chao Y."/>
            <person name="Chu M."/>
            <person name="Cheng C."/>
            <person name="Hour A."/>
            <person name="Lee P."/>
            <person name="Lin S."/>
            <person name="Lin Y."/>
            <person name="Liou J."/>
            <person name="Liu S."/>
            <person name="Hsing Y."/>
            <person name="Raghuvanshi S."/>
            <person name="Mohanty A."/>
            <person name="Bharti A.K."/>
            <person name="Gaur A."/>
            <person name="Gupta V."/>
            <person name="Kumar D."/>
            <person name="Ravi V."/>
            <person name="Vij S."/>
            <person name="Kapur A."/>
            <person name="Khurana P."/>
            <person name="Khurana P."/>
            <person name="Khurana J.P."/>
            <person name="Tyagi A.K."/>
            <person name="Gaikwad K."/>
            <person name="Singh A."/>
            <person name="Dalal V."/>
            <person name="Srivastava S."/>
            <person name="Dixit A."/>
            <person name="Pal A.K."/>
            <person name="Ghazi I.A."/>
            <person name="Yadav M."/>
            <person name="Pandit A."/>
            <person name="Bhargava A."/>
            <person name="Sureshbabu K."/>
            <person name="Batra K."/>
            <person name="Sharma T.R."/>
            <person name="Mohapatra T."/>
            <person name="Singh N.K."/>
            <person name="Messing J."/>
            <person name="Nelson A.B."/>
            <person name="Fuks G."/>
            <person name="Kavchok S."/>
            <person name="Keizer G."/>
            <person name="Linton E."/>
            <person name="Llaca V."/>
            <person name="Song R."/>
            <person name="Tanyolac B."/>
            <person name="Young S."/>
            <person name="Ho-Il K."/>
            <person name="Hahn J.H."/>
            <person name="Sangsakoo G."/>
            <person name="Vanavichit A."/>
            <person name="de Mattos Luiz.A.T."/>
            <person name="Zimmer P.D."/>
            <person name="Malone G."/>
            <person name="Dellagostin O."/>
            <person name="de Oliveira A.C."/>
            <person name="Bevan M."/>
            <person name="Bancroft I."/>
            <person name="Minx P."/>
            <person name="Cordum H."/>
            <person name="Wilson R."/>
            <person name="Cheng Z."/>
            <person name="Jin W."/>
            <person name="Jiang J."/>
            <person name="Leong S.A."/>
            <person name="Iwama H."/>
            <person name="Gojobori T."/>
            <person name="Itoh T."/>
            <person name="Niimura Y."/>
            <person name="Fujii Y."/>
            <person name="Habara T."/>
            <person name="Sakai H."/>
            <person name="Sato Y."/>
            <person name="Wilson G."/>
            <person name="Kumar K."/>
            <person name="McCouch S."/>
            <person name="Juretic N."/>
            <person name="Hoen D."/>
            <person name="Wright S."/>
            <person name="Bruskiewich R."/>
            <person name="Bureau T."/>
            <person name="Miyao A."/>
            <person name="Hirochika H."/>
            <person name="Nishikawa T."/>
            <person name="Kadowaki K."/>
            <person name="Sugiura M."/>
            <person name="Burr B."/>
            <person name="Sasaki T."/>
        </authorList>
    </citation>
    <scope>NUCLEOTIDE SEQUENCE [LARGE SCALE GENOMIC DNA]</scope>
    <source>
        <strain evidence="3">cv. Nipponbare</strain>
    </source>
</reference>
<feature type="compositionally biased region" description="Low complexity" evidence="1">
    <location>
        <begin position="64"/>
        <end position="77"/>
    </location>
</feature>
<dbReference type="Proteomes" id="UP000059680">
    <property type="component" value="Chromosome 1"/>
</dbReference>
<feature type="region of interest" description="Disordered" evidence="1">
    <location>
        <begin position="1"/>
        <end position="89"/>
    </location>
</feature>
<keyword evidence="3" id="KW-1185">Reference proteome</keyword>
<protein>
    <submittedName>
        <fullName evidence="2">Os01g0652450 protein</fullName>
    </submittedName>
</protein>
<proteinExistence type="predicted"/>
<reference evidence="2 3" key="3">
    <citation type="journal article" date="2013" name="Rice">
        <title>Improvement of the Oryza sativa Nipponbare reference genome using next generation sequence and optical map data.</title>
        <authorList>
            <person name="Kawahara Y."/>
            <person name="de la Bastide M."/>
            <person name="Hamilton J.P."/>
            <person name="Kanamori H."/>
            <person name="McCombie W.R."/>
            <person name="Ouyang S."/>
            <person name="Schwartz D.C."/>
            <person name="Tanaka T."/>
            <person name="Wu J."/>
            <person name="Zhou S."/>
            <person name="Childs K.L."/>
            <person name="Davidson R.M."/>
            <person name="Lin H."/>
            <person name="Quesada-Ocampo L."/>
            <person name="Vaillancourt B."/>
            <person name="Sakai H."/>
            <person name="Lee S.S."/>
            <person name="Kim J."/>
            <person name="Numa H."/>
            <person name="Itoh T."/>
            <person name="Buell C.R."/>
            <person name="Matsumoto T."/>
        </authorList>
    </citation>
    <scope>NUCLEOTIDE SEQUENCE [LARGE SCALE GENOMIC DNA]</scope>
    <source>
        <strain evidence="3">cv. Nipponbare</strain>
    </source>
</reference>
<evidence type="ECO:0000313" key="2">
    <source>
        <dbReference type="EMBL" id="BAS73461.1"/>
    </source>
</evidence>
<dbReference type="PaxDb" id="39947-A0A0P0V607"/>
<reference evidence="2 3" key="2">
    <citation type="journal article" date="2013" name="Plant Cell Physiol.">
        <title>Rice Annotation Project Database (RAP-DB): an integrative and interactive database for rice genomics.</title>
        <authorList>
            <person name="Sakai H."/>
            <person name="Lee S.S."/>
            <person name="Tanaka T."/>
            <person name="Numa H."/>
            <person name="Kim J."/>
            <person name="Kawahara Y."/>
            <person name="Wakimoto H."/>
            <person name="Yang C.C."/>
            <person name="Iwamoto M."/>
            <person name="Abe T."/>
            <person name="Yamada Y."/>
            <person name="Muto A."/>
            <person name="Inokuchi H."/>
            <person name="Ikemura T."/>
            <person name="Matsumoto T."/>
            <person name="Sasaki T."/>
            <person name="Itoh T."/>
        </authorList>
    </citation>
    <scope>NUCLEOTIDE SEQUENCE [LARGE SCALE GENOMIC DNA]</scope>
    <source>
        <strain evidence="3">cv. Nipponbare</strain>
    </source>
</reference>